<dbReference type="OrthoDB" id="5987261at2759"/>
<dbReference type="InterPro" id="IPR027038">
    <property type="entry name" value="RanGap"/>
</dbReference>
<dbReference type="PROSITE" id="PS51424">
    <property type="entry name" value="ROC"/>
    <property type="match status" value="1"/>
</dbReference>
<keyword evidence="8" id="KW-1185">Reference proteome</keyword>
<dbReference type="GO" id="GO:0005096">
    <property type="term" value="F:GTPase activator activity"/>
    <property type="evidence" value="ECO:0007669"/>
    <property type="project" value="UniProtKB-KW"/>
</dbReference>
<dbReference type="SUPFAM" id="SSF52540">
    <property type="entry name" value="P-loop containing nucleoside triphosphate hydrolases"/>
    <property type="match status" value="1"/>
</dbReference>
<sequence length="412" mass="45767">LWEILIGSNGAKALAGALKENSSLKDLSLVKNNIGPDGAKALAGALKENFSLQKLDLSENKIGSDGAKALAGALKENSSLQDLILAFNEIGPDGAKALAGALKENSCMLEWLDIHGNDIRDEGAEDLASAIETNDILQKFSLDGYKISSDILARIRDRATLVQRETFEINATAHEALKANEKVHWGRTKLMVVGKAAAGKTSTIRTLLNQPFNPSHDSTIGVQLTLMRTRDWKERMKVCDADLGEQFAKYKYHRQILVEGVSQIKPDLESRVSDPRMSGSQASESRKSESRESVEHRASMRFNEEDIAKVIRPPLLVQVKKQTGTPDEEVSFTIWDYGGQEVFYALHHLFLTQYGIYVLVFDMREVLGKDRFAKVLDEKEFENLASQEDALNTLRFWIDSIRLHAPSVNVAL</sequence>
<gene>
    <name evidence="7" type="ORF">FCC1311_114012</name>
</gene>
<evidence type="ECO:0000256" key="2">
    <source>
        <dbReference type="ARBA" id="ARBA00022614"/>
    </source>
</evidence>
<keyword evidence="2" id="KW-0433">Leucine-rich repeat</keyword>
<organism evidence="7 8">
    <name type="scientific">Hondaea fermentalgiana</name>
    <dbReference type="NCBI Taxonomy" id="2315210"/>
    <lineage>
        <taxon>Eukaryota</taxon>
        <taxon>Sar</taxon>
        <taxon>Stramenopiles</taxon>
        <taxon>Bigyra</taxon>
        <taxon>Labyrinthulomycetes</taxon>
        <taxon>Thraustochytrida</taxon>
        <taxon>Thraustochytriidae</taxon>
        <taxon>Hondaea</taxon>
    </lineage>
</organism>
<feature type="region of interest" description="Disordered" evidence="5">
    <location>
        <begin position="268"/>
        <end position="298"/>
    </location>
</feature>
<dbReference type="GO" id="GO:0000166">
    <property type="term" value="F:nucleotide binding"/>
    <property type="evidence" value="ECO:0007669"/>
    <property type="project" value="UniProtKB-KW"/>
</dbReference>
<dbReference type="InterPro" id="IPR001611">
    <property type="entry name" value="Leu-rich_rpt"/>
</dbReference>
<evidence type="ECO:0000313" key="7">
    <source>
        <dbReference type="EMBL" id="GBG35178.1"/>
    </source>
</evidence>
<evidence type="ECO:0000256" key="3">
    <source>
        <dbReference type="ARBA" id="ARBA00022737"/>
    </source>
</evidence>
<dbReference type="Pfam" id="PF08477">
    <property type="entry name" value="Roc"/>
    <property type="match status" value="1"/>
</dbReference>
<feature type="compositionally biased region" description="Basic and acidic residues" evidence="5">
    <location>
        <begin position="284"/>
        <end position="298"/>
    </location>
</feature>
<dbReference type="GO" id="GO:0005634">
    <property type="term" value="C:nucleus"/>
    <property type="evidence" value="ECO:0007669"/>
    <property type="project" value="TreeGrafter"/>
</dbReference>
<name>A0A2R5GZD3_9STRA</name>
<dbReference type="SUPFAM" id="SSF52047">
    <property type="entry name" value="RNI-like"/>
    <property type="match status" value="1"/>
</dbReference>
<dbReference type="Proteomes" id="UP000241890">
    <property type="component" value="Unassembled WGS sequence"/>
</dbReference>
<dbReference type="Gene3D" id="3.80.10.10">
    <property type="entry name" value="Ribonuclease Inhibitor"/>
    <property type="match status" value="2"/>
</dbReference>
<evidence type="ECO:0000256" key="5">
    <source>
        <dbReference type="SAM" id="MobiDB-lite"/>
    </source>
</evidence>
<evidence type="ECO:0000259" key="6">
    <source>
        <dbReference type="PROSITE" id="PS51424"/>
    </source>
</evidence>
<dbReference type="GO" id="GO:0006913">
    <property type="term" value="P:nucleocytoplasmic transport"/>
    <property type="evidence" value="ECO:0007669"/>
    <property type="project" value="TreeGrafter"/>
</dbReference>
<dbReference type="Pfam" id="PF13516">
    <property type="entry name" value="LRR_6"/>
    <property type="match status" value="4"/>
</dbReference>
<evidence type="ECO:0000313" key="8">
    <source>
        <dbReference type="Proteomes" id="UP000241890"/>
    </source>
</evidence>
<keyword evidence="1" id="KW-0343">GTPase activation</keyword>
<comment type="caution">
    <text evidence="7">The sequence shown here is derived from an EMBL/GenBank/DDBJ whole genome shotgun (WGS) entry which is preliminary data.</text>
</comment>
<dbReference type="GO" id="GO:0005829">
    <property type="term" value="C:cytosol"/>
    <property type="evidence" value="ECO:0007669"/>
    <property type="project" value="TreeGrafter"/>
</dbReference>
<reference evidence="7 8" key="1">
    <citation type="submission" date="2017-12" db="EMBL/GenBank/DDBJ databases">
        <title>Sequencing, de novo assembly and annotation of complete genome of a new Thraustochytrid species, strain FCC1311.</title>
        <authorList>
            <person name="Sedici K."/>
            <person name="Godart F."/>
            <person name="Aiese Cigliano R."/>
            <person name="Sanseverino W."/>
            <person name="Barakat M."/>
            <person name="Ortet P."/>
            <person name="Marechal E."/>
            <person name="Cagnac O."/>
            <person name="Amato A."/>
        </authorList>
    </citation>
    <scope>NUCLEOTIDE SEQUENCE [LARGE SCALE GENOMIC DNA]</scope>
</reference>
<dbReference type="PANTHER" id="PTHR24113">
    <property type="entry name" value="RAN GTPASE-ACTIVATING PROTEIN 1"/>
    <property type="match status" value="1"/>
</dbReference>
<feature type="non-terminal residue" evidence="7">
    <location>
        <position position="1"/>
    </location>
</feature>
<dbReference type="InParanoid" id="A0A2R5GZD3"/>
<feature type="non-terminal residue" evidence="7">
    <location>
        <position position="412"/>
    </location>
</feature>
<protein>
    <submittedName>
        <fullName evidence="7">NACHT, LRR and PYD domains-containing protein 1</fullName>
    </submittedName>
</protein>
<dbReference type="GO" id="GO:0031267">
    <property type="term" value="F:small GTPase binding"/>
    <property type="evidence" value="ECO:0007669"/>
    <property type="project" value="TreeGrafter"/>
</dbReference>
<proteinExistence type="predicted"/>
<evidence type="ECO:0000256" key="1">
    <source>
        <dbReference type="ARBA" id="ARBA00022468"/>
    </source>
</evidence>
<keyword evidence="4" id="KW-0547">Nucleotide-binding</keyword>
<dbReference type="InterPro" id="IPR020859">
    <property type="entry name" value="ROC"/>
</dbReference>
<feature type="domain" description="Roc" evidence="6">
    <location>
        <begin position="181"/>
        <end position="412"/>
    </location>
</feature>
<dbReference type="EMBL" id="BEYU01000386">
    <property type="protein sequence ID" value="GBG35178.1"/>
    <property type="molecule type" value="Genomic_DNA"/>
</dbReference>
<dbReference type="InterPro" id="IPR032675">
    <property type="entry name" value="LRR_dom_sf"/>
</dbReference>
<dbReference type="AlphaFoldDB" id="A0A2R5GZD3"/>
<dbReference type="InterPro" id="IPR027417">
    <property type="entry name" value="P-loop_NTPase"/>
</dbReference>
<dbReference type="PANTHER" id="PTHR24113:SF12">
    <property type="entry name" value="RAN GTPASE-ACTIVATING PROTEIN 1"/>
    <property type="match status" value="1"/>
</dbReference>
<dbReference type="SMART" id="SM00368">
    <property type="entry name" value="LRR_RI"/>
    <property type="match status" value="4"/>
</dbReference>
<keyword evidence="3" id="KW-0677">Repeat</keyword>
<dbReference type="GO" id="GO:0048471">
    <property type="term" value="C:perinuclear region of cytoplasm"/>
    <property type="evidence" value="ECO:0007669"/>
    <property type="project" value="TreeGrafter"/>
</dbReference>
<dbReference type="Gene3D" id="3.40.50.300">
    <property type="entry name" value="P-loop containing nucleotide triphosphate hydrolases"/>
    <property type="match status" value="2"/>
</dbReference>
<evidence type="ECO:0000256" key="4">
    <source>
        <dbReference type="ARBA" id="ARBA00022741"/>
    </source>
</evidence>
<accession>A0A2R5GZD3</accession>